<evidence type="ECO:0000256" key="2">
    <source>
        <dbReference type="ARBA" id="ARBA00005297"/>
    </source>
</evidence>
<keyword evidence="4" id="KW-0413">Isomerase</keyword>
<reference evidence="8" key="1">
    <citation type="submission" date="2016-10" db="EMBL/GenBank/DDBJ databases">
        <authorList>
            <person name="Varghese N."/>
            <person name="Submissions S."/>
        </authorList>
    </citation>
    <scope>NUCLEOTIDE SEQUENCE [LARGE SCALE GENOMIC DNA]</scope>
    <source>
        <strain evidence="8">DSM 26542</strain>
    </source>
</reference>
<accession>A0A1I3LE47</accession>
<evidence type="ECO:0000313" key="7">
    <source>
        <dbReference type="EMBL" id="SFI82971.1"/>
    </source>
</evidence>
<comment type="similarity">
    <text evidence="2">Belongs to the isochorismate synthase family.</text>
</comment>
<evidence type="ECO:0000256" key="1">
    <source>
        <dbReference type="ARBA" id="ARBA00000799"/>
    </source>
</evidence>
<evidence type="ECO:0000256" key="5">
    <source>
        <dbReference type="ARBA" id="ARBA00041564"/>
    </source>
</evidence>
<dbReference type="PANTHER" id="PTHR42839">
    <property type="entry name" value="ISOCHORISMATE SYNTHASE ENTC"/>
    <property type="match status" value="1"/>
</dbReference>
<dbReference type="GO" id="GO:0008909">
    <property type="term" value="F:isochorismate synthase activity"/>
    <property type="evidence" value="ECO:0007669"/>
    <property type="project" value="UniProtKB-EC"/>
</dbReference>
<dbReference type="STRING" id="1150112.SAMN04487893_101280"/>
<keyword evidence="8" id="KW-1185">Reference proteome</keyword>
<evidence type="ECO:0000256" key="3">
    <source>
        <dbReference type="ARBA" id="ARBA00012824"/>
    </source>
</evidence>
<dbReference type="Gene3D" id="3.60.120.10">
    <property type="entry name" value="Anthranilate synthase"/>
    <property type="match status" value="1"/>
</dbReference>
<dbReference type="EMBL" id="FORU01000001">
    <property type="protein sequence ID" value="SFI82971.1"/>
    <property type="molecule type" value="Genomic_DNA"/>
</dbReference>
<dbReference type="PANTHER" id="PTHR42839:SF2">
    <property type="entry name" value="ISOCHORISMATE SYNTHASE ENTC"/>
    <property type="match status" value="1"/>
</dbReference>
<proteinExistence type="inferred from homology"/>
<dbReference type="AlphaFoldDB" id="A0A1I3LE47"/>
<comment type="catalytic activity">
    <reaction evidence="1">
        <text>chorismate = isochorismate</text>
        <dbReference type="Rhea" id="RHEA:18985"/>
        <dbReference type="ChEBI" id="CHEBI:29748"/>
        <dbReference type="ChEBI" id="CHEBI:29780"/>
        <dbReference type="EC" id="5.4.4.2"/>
    </reaction>
</comment>
<dbReference type="InterPro" id="IPR004561">
    <property type="entry name" value="IsoChor_synthase"/>
</dbReference>
<gene>
    <name evidence="7" type="ORF">SAMN04487893_101280</name>
</gene>
<feature type="domain" description="Chorismate-utilising enzyme C-terminal" evidence="6">
    <location>
        <begin position="95"/>
        <end position="345"/>
    </location>
</feature>
<dbReference type="SUPFAM" id="SSF56322">
    <property type="entry name" value="ADC synthase"/>
    <property type="match status" value="1"/>
</dbReference>
<dbReference type="OrthoDB" id="9806579at2"/>
<sequence length="354" mass="40351">MNLNDYLNINKESRKPFVLFSKPNSEQLIGVFQENTNHYKTSDFTESGFVFAPFHGEEAILIPLEFSEIILETHIESLLIETKTDEIITRNEKEQEAFEDLVTRGIEAIKNGDFEKVVLSRKERVSFRAVELFALFKRLKNNYPTAFCSLFYHPTIGVWMGATPEQLIKVEKGEIKTMALAGTQKNLGQKEVVWGEKEHDEQEYVTKFIVDSLKPFMISLEISEPYTKRAAKVMHICTDIRGGLKPGVGLKPILSALHPTPAVCGMPKQESREFILKNEGYDRAYYAGFLGTLNWNSVLGENEGTDLFVNLRCMEVEETHVNLFIGCGITRNSVPFDEFVETENKSTTMRKILN</sequence>
<name>A0A1I3LE47_9FLAO</name>
<dbReference type="EC" id="5.4.4.2" evidence="3"/>
<dbReference type="InterPro" id="IPR005801">
    <property type="entry name" value="ADC_synthase"/>
</dbReference>
<dbReference type="InterPro" id="IPR015890">
    <property type="entry name" value="Chorismate_C"/>
</dbReference>
<evidence type="ECO:0000256" key="4">
    <source>
        <dbReference type="ARBA" id="ARBA00023235"/>
    </source>
</evidence>
<dbReference type="Pfam" id="PF00425">
    <property type="entry name" value="Chorismate_bind"/>
    <property type="match status" value="1"/>
</dbReference>
<dbReference type="RefSeq" id="WP_090677654.1">
    <property type="nucleotide sequence ID" value="NZ_FORU01000001.1"/>
</dbReference>
<dbReference type="NCBIfam" id="TIGR00543">
    <property type="entry name" value="isochor_syn"/>
    <property type="match status" value="1"/>
</dbReference>
<organism evidence="7 8">
    <name type="scientific">Myroides guanonis</name>
    <dbReference type="NCBI Taxonomy" id="1150112"/>
    <lineage>
        <taxon>Bacteria</taxon>
        <taxon>Pseudomonadati</taxon>
        <taxon>Bacteroidota</taxon>
        <taxon>Flavobacteriia</taxon>
        <taxon>Flavobacteriales</taxon>
        <taxon>Flavobacteriaceae</taxon>
        <taxon>Myroides</taxon>
    </lineage>
</organism>
<evidence type="ECO:0000313" key="8">
    <source>
        <dbReference type="Proteomes" id="UP000243887"/>
    </source>
</evidence>
<evidence type="ECO:0000259" key="6">
    <source>
        <dbReference type="Pfam" id="PF00425"/>
    </source>
</evidence>
<dbReference type="Proteomes" id="UP000243887">
    <property type="component" value="Unassembled WGS sequence"/>
</dbReference>
<protein>
    <recommendedName>
        <fullName evidence="3">isochorismate synthase</fullName>
        <ecNumber evidence="3">5.4.4.2</ecNumber>
    </recommendedName>
    <alternativeName>
        <fullName evidence="5">Isochorismate mutase</fullName>
    </alternativeName>
</protein>